<name>A0A507BP49_9FUNG</name>
<evidence type="ECO:0000313" key="4">
    <source>
        <dbReference type="Proteomes" id="UP000319731"/>
    </source>
</evidence>
<feature type="domain" description="Polysaccharide lyase 14" evidence="2">
    <location>
        <begin position="79"/>
        <end position="294"/>
    </location>
</feature>
<keyword evidence="4" id="KW-1185">Reference proteome</keyword>
<dbReference type="PANTHER" id="PTHR40124">
    <property type="match status" value="1"/>
</dbReference>
<dbReference type="Proteomes" id="UP000319731">
    <property type="component" value="Unassembled WGS sequence"/>
</dbReference>
<evidence type="ECO:0000256" key="1">
    <source>
        <dbReference type="SAM" id="SignalP"/>
    </source>
</evidence>
<organism evidence="3 4">
    <name type="scientific">Synchytrium microbalum</name>
    <dbReference type="NCBI Taxonomy" id="1806994"/>
    <lineage>
        <taxon>Eukaryota</taxon>
        <taxon>Fungi</taxon>
        <taxon>Fungi incertae sedis</taxon>
        <taxon>Chytridiomycota</taxon>
        <taxon>Chytridiomycota incertae sedis</taxon>
        <taxon>Chytridiomycetes</taxon>
        <taxon>Synchytriales</taxon>
        <taxon>Synchytriaceae</taxon>
        <taxon>Synchytrium</taxon>
    </lineage>
</organism>
<dbReference type="Gene3D" id="2.60.120.200">
    <property type="match status" value="1"/>
</dbReference>
<comment type="caution">
    <text evidence="3">The sequence shown here is derived from an EMBL/GenBank/DDBJ whole genome shotgun (WGS) entry which is preliminary data.</text>
</comment>
<keyword evidence="1" id="KW-0732">Signal</keyword>
<dbReference type="PANTHER" id="PTHR40124:SF1">
    <property type="entry name" value="DISAGGREGATASE RELATED REPEAT PROTEIN"/>
    <property type="match status" value="1"/>
</dbReference>
<dbReference type="EMBL" id="QEAO01000039">
    <property type="protein sequence ID" value="TPX31790.1"/>
    <property type="molecule type" value="Genomic_DNA"/>
</dbReference>
<dbReference type="AlphaFoldDB" id="A0A507BP49"/>
<feature type="chain" id="PRO_5021327873" description="Polysaccharide lyase 14 domain-containing protein" evidence="1">
    <location>
        <begin position="18"/>
        <end position="332"/>
    </location>
</feature>
<dbReference type="Pfam" id="PF21294">
    <property type="entry name" value="Polysacc_lyase_14"/>
    <property type="match status" value="1"/>
</dbReference>
<protein>
    <recommendedName>
        <fullName evidence="2">Polysaccharide lyase 14 domain-containing protein</fullName>
    </recommendedName>
</protein>
<dbReference type="OrthoDB" id="10069995at2759"/>
<reference evidence="3 4" key="1">
    <citation type="journal article" date="2019" name="Sci. Rep.">
        <title>Comparative genomics of chytrid fungi reveal insights into the obligate biotrophic and pathogenic lifestyle of Synchytrium endobioticum.</title>
        <authorList>
            <person name="van de Vossenberg B.T.L.H."/>
            <person name="Warris S."/>
            <person name="Nguyen H.D.T."/>
            <person name="van Gent-Pelzer M.P.E."/>
            <person name="Joly D.L."/>
            <person name="van de Geest H.C."/>
            <person name="Bonants P.J.M."/>
            <person name="Smith D.S."/>
            <person name="Levesque C.A."/>
            <person name="van der Lee T.A.J."/>
        </authorList>
    </citation>
    <scope>NUCLEOTIDE SEQUENCE [LARGE SCALE GENOMIC DNA]</scope>
    <source>
        <strain evidence="3 4">JEL517</strain>
    </source>
</reference>
<feature type="signal peptide" evidence="1">
    <location>
        <begin position="1"/>
        <end position="17"/>
    </location>
</feature>
<proteinExistence type="predicted"/>
<evidence type="ECO:0000259" key="2">
    <source>
        <dbReference type="Pfam" id="PF21294"/>
    </source>
</evidence>
<evidence type="ECO:0000313" key="3">
    <source>
        <dbReference type="EMBL" id="TPX31790.1"/>
    </source>
</evidence>
<dbReference type="GeneID" id="42006206"/>
<gene>
    <name evidence="3" type="ORF">SmJEL517_g04981</name>
</gene>
<accession>A0A507BP49</accession>
<dbReference type="InterPro" id="IPR048958">
    <property type="entry name" value="Polysacc_lyase_14"/>
</dbReference>
<dbReference type="RefSeq" id="XP_031023133.1">
    <property type="nucleotide sequence ID" value="XM_031170909.1"/>
</dbReference>
<sequence>MLRVLLISLLGIQLVNSHFIDLADTRSEPAAGIPKLNASATWVLNINSLKPNFLASSSWGGGSVSGVDTYASITTDPRNKSTAAIQVTYPAGSWTPLSPVPGGVSFFANVIGSNRVATSALLHYDVYFPLGFDFQLGGKLPGLAGGSSADSLNNNCQGGNHSDSCFSIRLMWRTSGVAEAYAYLPTSNNNLLCGQKGNVCNDAYGISINRGSWSFANALGTWTSITVFSQMNTLGNSDGILGVYVNGSQKIYNQNIQYSTTPGEGVTSLFFSSFFGGSTIDWATPNQTYTMYRSINMSYQATPVVQVSKASTVQLPHLVLVMLILVLSLRNL</sequence>